<reference evidence="1 2" key="1">
    <citation type="journal article" date="2014" name="Am. J. Bot.">
        <title>Genome assembly and annotation for red clover (Trifolium pratense; Fabaceae).</title>
        <authorList>
            <person name="Istvanek J."/>
            <person name="Jaros M."/>
            <person name="Krenek A."/>
            <person name="Repkova J."/>
        </authorList>
    </citation>
    <scope>NUCLEOTIDE SEQUENCE [LARGE SCALE GENOMIC DNA]</scope>
    <source>
        <strain evidence="2">cv. Tatra</strain>
        <tissue evidence="1">Young leaves</tissue>
    </source>
</reference>
<organism evidence="1 2">
    <name type="scientific">Trifolium pratense</name>
    <name type="common">Red clover</name>
    <dbReference type="NCBI Taxonomy" id="57577"/>
    <lineage>
        <taxon>Eukaryota</taxon>
        <taxon>Viridiplantae</taxon>
        <taxon>Streptophyta</taxon>
        <taxon>Embryophyta</taxon>
        <taxon>Tracheophyta</taxon>
        <taxon>Spermatophyta</taxon>
        <taxon>Magnoliopsida</taxon>
        <taxon>eudicotyledons</taxon>
        <taxon>Gunneridae</taxon>
        <taxon>Pentapetalae</taxon>
        <taxon>rosids</taxon>
        <taxon>fabids</taxon>
        <taxon>Fabales</taxon>
        <taxon>Fabaceae</taxon>
        <taxon>Papilionoideae</taxon>
        <taxon>50 kb inversion clade</taxon>
        <taxon>NPAAA clade</taxon>
        <taxon>Hologalegina</taxon>
        <taxon>IRL clade</taxon>
        <taxon>Trifolieae</taxon>
        <taxon>Trifolium</taxon>
    </lineage>
</organism>
<sequence>RGSSVGRLSFIPHSSRDLFYLKLLLNVQVGCTSYEDLRNVNGHVYDSYRDACAALKLLEDDGEFIAAINEVAVLGSGVSLR</sequence>
<gene>
    <name evidence="1" type="ORF">L195_g054538</name>
</gene>
<dbReference type="GO" id="GO:0004386">
    <property type="term" value="F:helicase activity"/>
    <property type="evidence" value="ECO:0007669"/>
    <property type="project" value="UniProtKB-KW"/>
</dbReference>
<comment type="caution">
    <text evidence="1">The sequence shown here is derived from an EMBL/GenBank/DDBJ whole genome shotgun (WGS) entry which is preliminary data.</text>
</comment>
<dbReference type="AlphaFoldDB" id="A0A2K3KGM6"/>
<evidence type="ECO:0000313" key="1">
    <source>
        <dbReference type="EMBL" id="PNX65441.1"/>
    </source>
</evidence>
<accession>A0A2K3KGM6</accession>
<feature type="non-terminal residue" evidence="1">
    <location>
        <position position="1"/>
    </location>
</feature>
<dbReference type="EMBL" id="ASHM01095713">
    <property type="protein sequence ID" value="PNX65441.1"/>
    <property type="molecule type" value="Genomic_DNA"/>
</dbReference>
<evidence type="ECO:0000313" key="2">
    <source>
        <dbReference type="Proteomes" id="UP000236291"/>
    </source>
</evidence>
<proteinExistence type="predicted"/>
<keyword evidence="1" id="KW-0547">Nucleotide-binding</keyword>
<reference evidence="1 2" key="2">
    <citation type="journal article" date="2017" name="Front. Plant Sci.">
        <title>Gene Classification and Mining of Molecular Markers Useful in Red Clover (Trifolium pratense) Breeding.</title>
        <authorList>
            <person name="Istvanek J."/>
            <person name="Dluhosova J."/>
            <person name="Dluhos P."/>
            <person name="Patkova L."/>
            <person name="Nedelnik J."/>
            <person name="Repkova J."/>
        </authorList>
    </citation>
    <scope>NUCLEOTIDE SEQUENCE [LARGE SCALE GENOMIC DNA]</scope>
    <source>
        <strain evidence="2">cv. Tatra</strain>
        <tissue evidence="1">Young leaves</tissue>
    </source>
</reference>
<keyword evidence="1" id="KW-0378">Hydrolase</keyword>
<keyword evidence="1" id="KW-0347">Helicase</keyword>
<dbReference type="STRING" id="57577.A0A2K3KGM6"/>
<keyword evidence="1" id="KW-0067">ATP-binding</keyword>
<protein>
    <submittedName>
        <fullName evidence="1">ATP-dependent DNA helicase PIF1</fullName>
    </submittedName>
</protein>
<name>A0A2K3KGM6_TRIPR</name>
<dbReference type="Proteomes" id="UP000236291">
    <property type="component" value="Unassembled WGS sequence"/>
</dbReference>